<dbReference type="FunFam" id="1.10.10.10:FF:000366">
    <property type="entry name" value="COP9 signalosome complex subunit"/>
    <property type="match status" value="1"/>
</dbReference>
<evidence type="ECO:0000256" key="2">
    <source>
        <dbReference type="ARBA" id="ARBA00073854"/>
    </source>
</evidence>
<evidence type="ECO:0000313" key="4">
    <source>
        <dbReference type="EMBL" id="CCX05983.1"/>
    </source>
</evidence>
<dbReference type="PANTHER" id="PTHR12732">
    <property type="entry name" value="UNCHARACTERIZED PROTEASOME COMPONENT REGION PCI-CONTAINING"/>
    <property type="match status" value="1"/>
</dbReference>
<organism evidence="4 5">
    <name type="scientific">Pyronema omphalodes (strain CBS 100304)</name>
    <name type="common">Pyronema confluens</name>
    <dbReference type="NCBI Taxonomy" id="1076935"/>
    <lineage>
        <taxon>Eukaryota</taxon>
        <taxon>Fungi</taxon>
        <taxon>Dikarya</taxon>
        <taxon>Ascomycota</taxon>
        <taxon>Pezizomycotina</taxon>
        <taxon>Pezizomycetes</taxon>
        <taxon>Pezizales</taxon>
        <taxon>Pyronemataceae</taxon>
        <taxon>Pyronema</taxon>
    </lineage>
</organism>
<evidence type="ECO:0000259" key="3">
    <source>
        <dbReference type="PROSITE" id="PS50250"/>
    </source>
</evidence>
<dbReference type="GO" id="GO:0003690">
    <property type="term" value="F:double-stranded DNA binding"/>
    <property type="evidence" value="ECO:0007669"/>
    <property type="project" value="InterPro"/>
</dbReference>
<accession>U4KW99</accession>
<feature type="domain" description="PCI" evidence="3">
    <location>
        <begin position="235"/>
        <end position="427"/>
    </location>
</feature>
<dbReference type="PROSITE" id="PS50250">
    <property type="entry name" value="PCI"/>
    <property type="match status" value="1"/>
</dbReference>
<proteinExistence type="inferred from homology"/>
<dbReference type="Pfam" id="PF01399">
    <property type="entry name" value="PCI"/>
    <property type="match status" value="1"/>
</dbReference>
<dbReference type="AlphaFoldDB" id="U4KW99"/>
<gene>
    <name evidence="4" type="ORF">PCON_05570</name>
</gene>
<keyword evidence="5" id="KW-1185">Reference proteome</keyword>
<dbReference type="OrthoDB" id="10252687at2759"/>
<dbReference type="EMBL" id="HF935278">
    <property type="protein sequence ID" value="CCX05983.1"/>
    <property type="molecule type" value="Genomic_DNA"/>
</dbReference>
<dbReference type="GO" id="GO:0003723">
    <property type="term" value="F:RNA binding"/>
    <property type="evidence" value="ECO:0007669"/>
    <property type="project" value="InterPro"/>
</dbReference>
<dbReference type="Gene3D" id="1.10.10.10">
    <property type="entry name" value="Winged helix-like DNA-binding domain superfamily/Winged helix DNA-binding domain"/>
    <property type="match status" value="1"/>
</dbReference>
<protein>
    <recommendedName>
        <fullName evidence="2">Protein CSN12 homolog</fullName>
    </recommendedName>
</protein>
<dbReference type="Proteomes" id="UP000018144">
    <property type="component" value="Unassembled WGS sequence"/>
</dbReference>
<dbReference type="SMART" id="SM00753">
    <property type="entry name" value="PAM"/>
    <property type="match status" value="1"/>
</dbReference>
<dbReference type="InterPro" id="IPR000717">
    <property type="entry name" value="PCI_dom"/>
</dbReference>
<dbReference type="OMA" id="INRMFTL"/>
<dbReference type="PANTHER" id="PTHR12732:SF0">
    <property type="entry name" value="PCI DOMAIN-CONTAINING PROTEIN 2"/>
    <property type="match status" value="1"/>
</dbReference>
<comment type="similarity">
    <text evidence="1">Belongs to the CSN12 family.</text>
</comment>
<dbReference type="InterPro" id="IPR045114">
    <property type="entry name" value="Csn12-like"/>
</dbReference>
<sequence length="433" mass="49299">MSLFYNSFRNYLATADGRGLGNLLSPTNSDHNSFAFSTNHSQIRSQVQNELYGISSFRNGITDKGKNGWIDAVVAFWEVVYELERGDTGRRMGEDGDLGYWGRAYAKQSVYTTVIARGFTSHGWPNWLLPVVYTACRNLRQFAISADEEDKREGKDASKLEDCARHLNKMFTLCLADRAPMEESRKWGTYYIVNLLFKTYFKLNAITLCKNVIRALSATTTEMPPLDAFPKSHIVTFKYYVGVIHFLEEDYVTSETHLTAALQLCRRDCPTNQEHILTYLIPAHLMTTHQLPTSTLFQNYPRLKHLFGPLCRCIKSGNLGAFDAALEANEDEYVRRRIYLTLERARDIALRNLFRRVFLLGEKKTRVPVEEFRRAMGFAVAGKEGGTRKECEPEEVECLLAGMIYKGLMKGYISREKGMVVLSNKEAFPGTGV</sequence>
<dbReference type="InterPro" id="IPR036388">
    <property type="entry name" value="WH-like_DNA-bd_sf"/>
</dbReference>
<reference evidence="4 5" key="1">
    <citation type="journal article" date="2013" name="PLoS Genet.">
        <title>The genome and development-dependent transcriptomes of Pyronema confluens: a window into fungal evolution.</title>
        <authorList>
            <person name="Traeger S."/>
            <person name="Altegoer F."/>
            <person name="Freitag M."/>
            <person name="Gabaldon T."/>
            <person name="Kempken F."/>
            <person name="Kumar A."/>
            <person name="Marcet-Houben M."/>
            <person name="Poggeler S."/>
            <person name="Stajich J.E."/>
            <person name="Nowrousian M."/>
        </authorList>
    </citation>
    <scope>NUCLEOTIDE SEQUENCE [LARGE SCALE GENOMIC DNA]</scope>
    <source>
        <strain evidence="5">CBS 100304</strain>
        <tissue evidence="4">Vegetative mycelium</tissue>
    </source>
</reference>
<dbReference type="eggNOG" id="KOG2688">
    <property type="taxonomic scope" value="Eukaryota"/>
</dbReference>
<dbReference type="STRING" id="1076935.U4KW99"/>
<evidence type="ECO:0000313" key="5">
    <source>
        <dbReference type="Proteomes" id="UP000018144"/>
    </source>
</evidence>
<evidence type="ECO:0000256" key="1">
    <source>
        <dbReference type="ARBA" id="ARBA00025771"/>
    </source>
</evidence>
<name>U4KW99_PYROM</name>